<reference evidence="1" key="1">
    <citation type="submission" date="2021-03" db="EMBL/GenBank/DDBJ databases">
        <authorList>
            <person name="So Y."/>
        </authorList>
    </citation>
    <scope>NUCLEOTIDE SEQUENCE</scope>
    <source>
        <strain evidence="1">SG15</strain>
    </source>
</reference>
<gene>
    <name evidence="1" type="ORF">J5Y10_08680</name>
</gene>
<dbReference type="AlphaFoldDB" id="A0A940S426"/>
<proteinExistence type="predicted"/>
<sequence length="173" mass="17875">MRLTCSTTARDEFLKANWSNPELTLGDLADRMNAMVGPPIAGGTTVNSMRKRLGLPACRRLAPSAPRPSQIRAEVAAAPGPSLHGVKGVQGTSLATPDGGAYLPADNGDRTKAEELFAEGMFTRAVAATLQVDVGLVSCWYFAWKKRQPAPAASLMDGGALPGAAPASGSIAA</sequence>
<comment type="caution">
    <text evidence="1">The sequence shown here is derived from an EMBL/GenBank/DDBJ whole genome shotgun (WGS) entry which is preliminary data.</text>
</comment>
<protein>
    <submittedName>
        <fullName evidence="1">Uncharacterized protein</fullName>
    </submittedName>
</protein>
<evidence type="ECO:0000313" key="1">
    <source>
        <dbReference type="EMBL" id="MBP0492851.1"/>
    </source>
</evidence>
<keyword evidence="2" id="KW-1185">Reference proteome</keyword>
<dbReference type="Proteomes" id="UP000677537">
    <property type="component" value="Unassembled WGS sequence"/>
</dbReference>
<name>A0A940S426_9PROT</name>
<evidence type="ECO:0000313" key="2">
    <source>
        <dbReference type="Proteomes" id="UP000677537"/>
    </source>
</evidence>
<organism evidence="1 2">
    <name type="scientific">Roseomonas indoligenes</name>
    <dbReference type="NCBI Taxonomy" id="2820811"/>
    <lineage>
        <taxon>Bacteria</taxon>
        <taxon>Pseudomonadati</taxon>
        <taxon>Pseudomonadota</taxon>
        <taxon>Alphaproteobacteria</taxon>
        <taxon>Acetobacterales</taxon>
        <taxon>Roseomonadaceae</taxon>
        <taxon>Roseomonas</taxon>
    </lineage>
</organism>
<dbReference type="EMBL" id="JAGIZA010000004">
    <property type="protein sequence ID" value="MBP0492851.1"/>
    <property type="molecule type" value="Genomic_DNA"/>
</dbReference>
<dbReference type="RefSeq" id="WP_209372703.1">
    <property type="nucleotide sequence ID" value="NZ_JAGIZA010000004.1"/>
</dbReference>
<accession>A0A940S426</accession>